<protein>
    <submittedName>
        <fullName evidence="1">Uncharacterized protein</fullName>
    </submittedName>
</protein>
<dbReference type="RefSeq" id="WP_257536590.1">
    <property type="nucleotide sequence ID" value="NZ_CP011940.1"/>
</dbReference>
<proteinExistence type="predicted"/>
<comment type="caution">
    <text evidence="1">The sequence shown here is derived from an EMBL/GenBank/DDBJ whole genome shotgun (WGS) entry which is preliminary data.</text>
</comment>
<name>A0ABW7DQD2_9FIRM</name>
<keyword evidence="2" id="KW-1185">Reference proteome</keyword>
<evidence type="ECO:0000313" key="2">
    <source>
        <dbReference type="Proteomes" id="UP001605989"/>
    </source>
</evidence>
<dbReference type="EMBL" id="JBIEKR010000008">
    <property type="protein sequence ID" value="MFG6273521.1"/>
    <property type="molecule type" value="Genomic_DNA"/>
</dbReference>
<evidence type="ECO:0000313" key="1">
    <source>
        <dbReference type="EMBL" id="MFG6273521.1"/>
    </source>
</evidence>
<gene>
    <name evidence="1" type="ORF">ACGTZG_10000</name>
</gene>
<accession>A0ABW7DQD2</accession>
<organism evidence="1 2">
    <name type="scientific">Megasphaera hexanoica</name>
    <dbReference type="NCBI Taxonomy" id="1675036"/>
    <lineage>
        <taxon>Bacteria</taxon>
        <taxon>Bacillati</taxon>
        <taxon>Bacillota</taxon>
        <taxon>Negativicutes</taxon>
        <taxon>Veillonellales</taxon>
        <taxon>Veillonellaceae</taxon>
        <taxon>Megasphaera</taxon>
    </lineage>
</organism>
<reference evidence="1 2" key="1">
    <citation type="submission" date="2024-10" db="EMBL/GenBank/DDBJ databases">
        <authorList>
            <person name="Sang B.-I."/>
            <person name="Prabhaharan D."/>
        </authorList>
    </citation>
    <scope>NUCLEOTIDE SEQUENCE [LARGE SCALE GENOMIC DNA]</scope>
    <source>
        <strain evidence="1 2">MH</strain>
    </source>
</reference>
<dbReference type="Proteomes" id="UP001605989">
    <property type="component" value="Unassembled WGS sequence"/>
</dbReference>
<sequence>MSFWKKKKYCPYCGSELKTDGSCPNKDCIAYKGSDSNQTTTKEG</sequence>